<dbReference type="InterPro" id="IPR050879">
    <property type="entry name" value="Acyltransferase_3"/>
</dbReference>
<feature type="transmembrane region" description="Helical" evidence="1">
    <location>
        <begin position="30"/>
        <end position="51"/>
    </location>
</feature>
<dbReference type="PANTHER" id="PTHR23028">
    <property type="entry name" value="ACETYLTRANSFERASE"/>
    <property type="match status" value="1"/>
</dbReference>
<accession>A0ABT5NZ16</accession>
<keyword evidence="1" id="KW-0812">Transmembrane</keyword>
<dbReference type="EMBL" id="JAMDGY010000086">
    <property type="protein sequence ID" value="MDD0993349.1"/>
    <property type="molecule type" value="Genomic_DNA"/>
</dbReference>
<feature type="domain" description="SGNH" evidence="3">
    <location>
        <begin position="382"/>
        <end position="588"/>
    </location>
</feature>
<reference evidence="4 5" key="1">
    <citation type="submission" date="2022-05" db="EMBL/GenBank/DDBJ databases">
        <title>Novel Pseudomonas spp. Isolated from a Rainbow Trout Aquaculture Facility.</title>
        <authorList>
            <person name="Testerman T."/>
            <person name="Graf J."/>
        </authorList>
    </citation>
    <scope>NUCLEOTIDE SEQUENCE [LARGE SCALE GENOMIC DNA]</scope>
    <source>
        <strain evidence="4 5">ID681</strain>
    </source>
</reference>
<evidence type="ECO:0000313" key="5">
    <source>
        <dbReference type="Proteomes" id="UP001148203"/>
    </source>
</evidence>
<dbReference type="GO" id="GO:0016746">
    <property type="term" value="F:acyltransferase activity"/>
    <property type="evidence" value="ECO:0007669"/>
    <property type="project" value="UniProtKB-KW"/>
</dbReference>
<feature type="domain" description="Acyltransferase 3" evidence="2">
    <location>
        <begin position="5"/>
        <end position="293"/>
    </location>
</feature>
<organism evidence="4 5">
    <name type="scientific">Pseudomonas fontis</name>
    <dbReference type="NCBI Taxonomy" id="2942633"/>
    <lineage>
        <taxon>Bacteria</taxon>
        <taxon>Pseudomonadati</taxon>
        <taxon>Pseudomonadota</taxon>
        <taxon>Gammaproteobacteria</taxon>
        <taxon>Pseudomonadales</taxon>
        <taxon>Pseudomonadaceae</taxon>
        <taxon>Pseudomonas</taxon>
    </lineage>
</organism>
<feature type="transmembrane region" description="Helical" evidence="1">
    <location>
        <begin position="308"/>
        <end position="328"/>
    </location>
</feature>
<keyword evidence="4" id="KW-0808">Transferase</keyword>
<gene>
    <name evidence="4" type="ORF">M5G11_22750</name>
</gene>
<feature type="transmembrane region" description="Helical" evidence="1">
    <location>
        <begin position="272"/>
        <end position="296"/>
    </location>
</feature>
<feature type="transmembrane region" description="Helical" evidence="1">
    <location>
        <begin position="193"/>
        <end position="209"/>
    </location>
</feature>
<comment type="caution">
    <text evidence="4">The sequence shown here is derived from an EMBL/GenBank/DDBJ whole genome shotgun (WGS) entry which is preliminary data.</text>
</comment>
<dbReference type="InterPro" id="IPR043968">
    <property type="entry name" value="SGNH"/>
</dbReference>
<evidence type="ECO:0000256" key="1">
    <source>
        <dbReference type="SAM" id="Phobius"/>
    </source>
</evidence>
<dbReference type="Pfam" id="PF01757">
    <property type="entry name" value="Acyl_transf_3"/>
    <property type="match status" value="1"/>
</dbReference>
<dbReference type="PANTHER" id="PTHR23028:SF53">
    <property type="entry name" value="ACYL_TRANSF_3 DOMAIN-CONTAINING PROTEIN"/>
    <property type="match status" value="1"/>
</dbReference>
<keyword evidence="5" id="KW-1185">Reference proteome</keyword>
<feature type="transmembrane region" description="Helical" evidence="1">
    <location>
        <begin position="7"/>
        <end position="24"/>
    </location>
</feature>
<evidence type="ECO:0000259" key="2">
    <source>
        <dbReference type="Pfam" id="PF01757"/>
    </source>
</evidence>
<feature type="transmembrane region" description="Helical" evidence="1">
    <location>
        <begin position="143"/>
        <end position="164"/>
    </location>
</feature>
<evidence type="ECO:0000259" key="3">
    <source>
        <dbReference type="Pfam" id="PF19040"/>
    </source>
</evidence>
<protein>
    <submittedName>
        <fullName evidence="4">Acyltransferase</fullName>
    </submittedName>
</protein>
<dbReference type="Pfam" id="PF19040">
    <property type="entry name" value="SGNH"/>
    <property type="match status" value="1"/>
</dbReference>
<evidence type="ECO:0000313" key="4">
    <source>
        <dbReference type="EMBL" id="MDD0993349.1"/>
    </source>
</evidence>
<dbReference type="Proteomes" id="UP001148203">
    <property type="component" value="Unassembled WGS sequence"/>
</dbReference>
<dbReference type="InterPro" id="IPR002656">
    <property type="entry name" value="Acyl_transf_3_dom"/>
</dbReference>
<sequence length="603" mass="66512">MEFRKDINGLRALAVLAVVIYHFNAMWLPGGFAGVDVFFVISGYLMTAIICRGVKAHTFSLRRFYIARVKRIVPVLAVMCCTLMVFGWMSLLPAEYKEMAKHVLSSLGFYSNVTYLKGLGYFTASLNERWLLHTWSLSVEWQFYLIYPVALLLLTKLFGLRAFYLLSSRSWELCAGGLAFLFPLSLGKNYQRALEWLGLGLILLGYVVISKAVMWPGYYALLPVVGTVMVIAANRQDSMVTGNPVFQRVGLYSYSIYIWHWPVMVYMSYSGWLSSVTSMLLGVIVSLVLGGISYWLIERKRAEHAQGLRAAAPVTGVVALVLFSLFVYKSDGVDSDVRGEGISEKSAFVNEYVALHKGLTDAYWLKCNTYETLAASGSSQIDASCTRKQGEGGVFLWGDSHAEALSLGIRSSLPEGVAFYQVTSSACGASLTHDSATLEFQATCNASNDFALQEMARLKPDVVVMAQASAHEGTDWNEIARHLKTLGVKNVVLVGPVPQWRPSLPLVMTKRHWKSNGDHIVDQGLDQRMLTSDGLLGQTLSKQYITYISVIERLCEGPACLAKVDNGKSLLVVDYGHLTPAASKYVGSTIILPVLKQLATAIP</sequence>
<dbReference type="RefSeq" id="WP_273910360.1">
    <property type="nucleotide sequence ID" value="NZ_JAMDGX010000025.1"/>
</dbReference>
<keyword evidence="1" id="KW-0472">Membrane</keyword>
<name>A0ABT5NZ16_9PSED</name>
<keyword evidence="1" id="KW-1133">Transmembrane helix</keyword>
<keyword evidence="4" id="KW-0012">Acyltransferase</keyword>
<feature type="transmembrane region" description="Helical" evidence="1">
    <location>
        <begin position="72"/>
        <end position="91"/>
    </location>
</feature>
<proteinExistence type="predicted"/>